<keyword evidence="3" id="KW-1185">Reference proteome</keyword>
<dbReference type="EMBL" id="PPEI02000005">
    <property type="protein sequence ID" value="PWN62302.1"/>
    <property type="molecule type" value="Genomic_DNA"/>
</dbReference>
<dbReference type="SUPFAM" id="SSF47413">
    <property type="entry name" value="lambda repressor-like DNA-binding domains"/>
    <property type="match status" value="1"/>
</dbReference>
<comment type="caution">
    <text evidence="2">The sequence shown here is derived from an EMBL/GenBank/DDBJ whole genome shotgun (WGS) entry which is preliminary data.</text>
</comment>
<name>A0A316WLI9_9FLAO</name>
<dbReference type="Proteomes" id="UP000236182">
    <property type="component" value="Unassembled WGS sequence"/>
</dbReference>
<accession>A0A316WLI9</accession>
<feature type="domain" description="HTH cro/C1-type" evidence="1">
    <location>
        <begin position="60"/>
        <end position="87"/>
    </location>
</feature>
<dbReference type="Gene3D" id="1.10.260.40">
    <property type="entry name" value="lambda repressor-like DNA-binding domains"/>
    <property type="match status" value="1"/>
</dbReference>
<gene>
    <name evidence="2" type="ORF">C1638_017570</name>
</gene>
<dbReference type="AlphaFoldDB" id="A0A316WLI9"/>
<sequence length="234" mass="27141">MTISSRKKKSDQKLNTCVQKLYNVVQKLNTFFCTGPVNGNFAHEINTMGLKKTEQKEFAKFLFTEKNLTQKEVAEKAGVTEKTIAKWISANDGEWKKLKKSLMATKANQINLLYEQLDRLNDHITTRKITYDVPEHLLKPIKVQQKDGSEKLEYQKYDEKDYPVKIGNYPTSREADMIVKITNAIKKLENDVSVGETVKIAMTFCEYVRDIDFPLSRKISELFDMFIREQMNHG</sequence>
<dbReference type="Pfam" id="PF01381">
    <property type="entry name" value="HTH_3"/>
    <property type="match status" value="1"/>
</dbReference>
<reference evidence="2" key="1">
    <citation type="submission" date="2018-04" db="EMBL/GenBank/DDBJ databases">
        <title>Draft Genome Sequences of Chryseobacterium lactis NCTC11390T isolated from milk, Chryseobacterium oncorhynchi 701B-08T from rainbow trout, and Chryseobacterium viscerum 687B-08T from diseased fish.</title>
        <authorList>
            <person name="Jeong J.-J."/>
            <person name="Lee Y.J."/>
            <person name="Pathiraja D."/>
            <person name="Park B."/>
            <person name="Choi I.-G."/>
            <person name="Kim K.D."/>
        </authorList>
    </citation>
    <scope>NUCLEOTIDE SEQUENCE [LARGE SCALE GENOMIC DNA]</scope>
    <source>
        <strain evidence="2">701B-08</strain>
    </source>
</reference>
<evidence type="ECO:0000259" key="1">
    <source>
        <dbReference type="PROSITE" id="PS50943"/>
    </source>
</evidence>
<dbReference type="PROSITE" id="PS50943">
    <property type="entry name" value="HTH_CROC1"/>
    <property type="match status" value="1"/>
</dbReference>
<dbReference type="InterPro" id="IPR001387">
    <property type="entry name" value="Cro/C1-type_HTH"/>
</dbReference>
<dbReference type="GO" id="GO:0003677">
    <property type="term" value="F:DNA binding"/>
    <property type="evidence" value="ECO:0007669"/>
    <property type="project" value="InterPro"/>
</dbReference>
<evidence type="ECO:0000313" key="2">
    <source>
        <dbReference type="EMBL" id="PWN62302.1"/>
    </source>
</evidence>
<organism evidence="2 3">
    <name type="scientific">Chryseobacterium oncorhynchi</name>
    <dbReference type="NCBI Taxonomy" id="741074"/>
    <lineage>
        <taxon>Bacteria</taxon>
        <taxon>Pseudomonadati</taxon>
        <taxon>Bacteroidota</taxon>
        <taxon>Flavobacteriia</taxon>
        <taxon>Flavobacteriales</taxon>
        <taxon>Weeksellaceae</taxon>
        <taxon>Chryseobacterium group</taxon>
        <taxon>Chryseobacterium</taxon>
    </lineage>
</organism>
<dbReference type="InterPro" id="IPR010982">
    <property type="entry name" value="Lambda_DNA-bd_dom_sf"/>
</dbReference>
<evidence type="ECO:0000313" key="3">
    <source>
        <dbReference type="Proteomes" id="UP000236182"/>
    </source>
</evidence>
<protein>
    <recommendedName>
        <fullName evidence="1">HTH cro/C1-type domain-containing protein</fullName>
    </recommendedName>
</protein>
<proteinExistence type="predicted"/>
<dbReference type="CDD" id="cd00093">
    <property type="entry name" value="HTH_XRE"/>
    <property type="match status" value="1"/>
</dbReference>